<name>A0A4R5WUQ9_9MYCO</name>
<dbReference type="AlphaFoldDB" id="A0A4R5WUQ9"/>
<evidence type="ECO:0000313" key="2">
    <source>
        <dbReference type="EMBL" id="MDP7734113.1"/>
    </source>
</evidence>
<dbReference type="Proteomes" id="UP000465240">
    <property type="component" value="Unassembled WGS sequence"/>
</dbReference>
<sequence length="59" mass="6240">MNHMTIDFAPSEEDIFAFGFSDEAIEAAAGMGSGAEDTLNCTPSNTSLCATCKCKDDWA</sequence>
<proteinExistence type="predicted"/>
<gene>
    <name evidence="1" type="ORF">MPRG_34130</name>
    <name evidence="2" type="ORF">QXL92_05045</name>
</gene>
<reference evidence="1 3" key="1">
    <citation type="journal article" date="2019" name="Emerg. Microbes Infect.">
        <title>Comprehensive subspecies identification of 175 nontuberculous mycobacteria species based on 7547 genomic profiles.</title>
        <authorList>
            <person name="Matsumoto Y."/>
            <person name="Kinjo T."/>
            <person name="Motooka D."/>
            <person name="Nabeya D."/>
            <person name="Jung N."/>
            <person name="Uechi K."/>
            <person name="Horii T."/>
            <person name="Iida T."/>
            <person name="Fujita J."/>
            <person name="Nakamura S."/>
        </authorList>
    </citation>
    <scope>NUCLEOTIDE SEQUENCE [LARGE SCALE GENOMIC DNA]</scope>
    <source>
        <strain evidence="1 3">JCM 18565</strain>
    </source>
</reference>
<protein>
    <submittedName>
        <fullName evidence="2">Uncharacterized protein</fullName>
    </submittedName>
</protein>
<keyword evidence="3" id="KW-1185">Reference proteome</keyword>
<organism evidence="2 4">
    <name type="scientific">Mycobacterium paragordonae</name>
    <dbReference type="NCBI Taxonomy" id="1389713"/>
    <lineage>
        <taxon>Bacteria</taxon>
        <taxon>Bacillati</taxon>
        <taxon>Actinomycetota</taxon>
        <taxon>Actinomycetes</taxon>
        <taxon>Mycobacteriales</taxon>
        <taxon>Mycobacteriaceae</taxon>
        <taxon>Mycobacterium</taxon>
    </lineage>
</organism>
<comment type="caution">
    <text evidence="2">The sequence shown here is derived from an EMBL/GenBank/DDBJ whole genome shotgun (WGS) entry which is preliminary data.</text>
</comment>
<reference evidence="2" key="3">
    <citation type="submission" date="2023-06" db="EMBL/GenBank/DDBJ databases">
        <title>Identification of two novel mycobacterium reveal diversities and complexities of Mycobacterium gordonae clade.</title>
        <authorList>
            <person name="Matsumoto Y."/>
            <person name="Nakamura S."/>
            <person name="Motooka D."/>
            <person name="Fukushima K."/>
        </authorList>
    </citation>
    <scope>NUCLEOTIDE SEQUENCE</scope>
    <source>
        <strain evidence="2">TY812</strain>
    </source>
</reference>
<evidence type="ECO:0000313" key="3">
    <source>
        <dbReference type="Proteomes" id="UP000465240"/>
    </source>
</evidence>
<dbReference type="RefSeq" id="WP_065044737.1">
    <property type="nucleotide sequence ID" value="NZ_BLKX01000001.1"/>
</dbReference>
<accession>A0A4R5WUQ9</accession>
<dbReference type="EMBL" id="JAUFSA010000001">
    <property type="protein sequence ID" value="MDP7734113.1"/>
    <property type="molecule type" value="Genomic_DNA"/>
</dbReference>
<reference evidence="1" key="2">
    <citation type="submission" date="2020-02" db="EMBL/GenBank/DDBJ databases">
        <authorList>
            <person name="Matsumoto Y."/>
            <person name="Kinjo T."/>
            <person name="Motooka D."/>
            <person name="Nabeya D."/>
            <person name="Jung N."/>
            <person name="Uechi K."/>
            <person name="Horii T."/>
            <person name="Iida T."/>
            <person name="Fujita J."/>
            <person name="Nakamura S."/>
        </authorList>
    </citation>
    <scope>NUCLEOTIDE SEQUENCE</scope>
    <source>
        <strain evidence="1">JCM 18565</strain>
    </source>
</reference>
<evidence type="ECO:0000313" key="4">
    <source>
        <dbReference type="Proteomes" id="UP001229081"/>
    </source>
</evidence>
<dbReference type="EMBL" id="BLKX01000001">
    <property type="protein sequence ID" value="GFG80137.1"/>
    <property type="molecule type" value="Genomic_DNA"/>
</dbReference>
<evidence type="ECO:0000313" key="1">
    <source>
        <dbReference type="EMBL" id="GFG80137.1"/>
    </source>
</evidence>
<dbReference type="Proteomes" id="UP001229081">
    <property type="component" value="Unassembled WGS sequence"/>
</dbReference>